<sequence length="52" mass="5494">MCIVRQKKNSRHCCLVASLHCVVDAPLSRFSHSAGVLGFEAPGVGLLCNPDG</sequence>
<name>A0A0A8ZJM2_ARUDO</name>
<reference evidence="1" key="2">
    <citation type="journal article" date="2015" name="Data Brief">
        <title>Shoot transcriptome of the giant reed, Arundo donax.</title>
        <authorList>
            <person name="Barrero R.A."/>
            <person name="Guerrero F.D."/>
            <person name="Moolhuijzen P."/>
            <person name="Goolsby J.A."/>
            <person name="Tidwell J."/>
            <person name="Bellgard S.E."/>
            <person name="Bellgard M.I."/>
        </authorList>
    </citation>
    <scope>NUCLEOTIDE SEQUENCE</scope>
    <source>
        <tissue evidence="1">Shoot tissue taken approximately 20 cm above the soil surface</tissue>
    </source>
</reference>
<reference evidence="1" key="1">
    <citation type="submission" date="2014-09" db="EMBL/GenBank/DDBJ databases">
        <authorList>
            <person name="Magalhaes I.L.F."/>
            <person name="Oliveira U."/>
            <person name="Santos F.R."/>
            <person name="Vidigal T.H.D.A."/>
            <person name="Brescovit A.D."/>
            <person name="Santos A.J."/>
        </authorList>
    </citation>
    <scope>NUCLEOTIDE SEQUENCE</scope>
    <source>
        <tissue evidence="1">Shoot tissue taken approximately 20 cm above the soil surface</tissue>
    </source>
</reference>
<organism evidence="1">
    <name type="scientific">Arundo donax</name>
    <name type="common">Giant reed</name>
    <name type="synonym">Donax arundinaceus</name>
    <dbReference type="NCBI Taxonomy" id="35708"/>
    <lineage>
        <taxon>Eukaryota</taxon>
        <taxon>Viridiplantae</taxon>
        <taxon>Streptophyta</taxon>
        <taxon>Embryophyta</taxon>
        <taxon>Tracheophyta</taxon>
        <taxon>Spermatophyta</taxon>
        <taxon>Magnoliopsida</taxon>
        <taxon>Liliopsida</taxon>
        <taxon>Poales</taxon>
        <taxon>Poaceae</taxon>
        <taxon>PACMAD clade</taxon>
        <taxon>Arundinoideae</taxon>
        <taxon>Arundineae</taxon>
        <taxon>Arundo</taxon>
    </lineage>
</organism>
<proteinExistence type="predicted"/>
<evidence type="ECO:0000313" key="1">
    <source>
        <dbReference type="EMBL" id="JAD39574.1"/>
    </source>
</evidence>
<dbReference type="EMBL" id="GBRH01258321">
    <property type="protein sequence ID" value="JAD39574.1"/>
    <property type="molecule type" value="Transcribed_RNA"/>
</dbReference>
<dbReference type="AlphaFoldDB" id="A0A0A8ZJM2"/>
<accession>A0A0A8ZJM2</accession>
<protein>
    <submittedName>
        <fullName evidence="1">Uncharacterized protein</fullName>
    </submittedName>
</protein>